<evidence type="ECO:0000256" key="12">
    <source>
        <dbReference type="ARBA" id="ARBA00031088"/>
    </source>
</evidence>
<dbReference type="Pfam" id="PF01029">
    <property type="entry name" value="NusB"/>
    <property type="match status" value="1"/>
</dbReference>
<feature type="binding site" evidence="14">
    <location>
        <position position="298"/>
    </location>
    <ligand>
        <name>S-adenosyl-L-methionine</name>
        <dbReference type="ChEBI" id="CHEBI:59789"/>
    </ligand>
</feature>
<evidence type="ECO:0000256" key="13">
    <source>
        <dbReference type="ARBA" id="ARBA00047283"/>
    </source>
</evidence>
<comment type="function">
    <text evidence="1">Specifically methylates the cytosine at position 967 (m5C967) of 16S rRNA.</text>
</comment>
<dbReference type="Proteomes" id="UP000501991">
    <property type="component" value="Chromosome"/>
</dbReference>
<dbReference type="NCBIfam" id="TIGR00563">
    <property type="entry name" value="rsmB"/>
    <property type="match status" value="1"/>
</dbReference>
<dbReference type="EC" id="2.1.1.176" evidence="4"/>
<evidence type="ECO:0000256" key="8">
    <source>
        <dbReference type="ARBA" id="ARBA00022679"/>
    </source>
</evidence>
<evidence type="ECO:0000256" key="9">
    <source>
        <dbReference type="ARBA" id="ARBA00022691"/>
    </source>
</evidence>
<dbReference type="PROSITE" id="PS01153">
    <property type="entry name" value="NOL1_NOP2_SUN"/>
    <property type="match status" value="1"/>
</dbReference>
<evidence type="ECO:0000313" key="17">
    <source>
        <dbReference type="EMBL" id="QID19649.1"/>
    </source>
</evidence>
<dbReference type="SUPFAM" id="SSF48013">
    <property type="entry name" value="NusB-like"/>
    <property type="match status" value="1"/>
</dbReference>
<dbReference type="PROSITE" id="PS51686">
    <property type="entry name" value="SAM_MT_RSMB_NOP"/>
    <property type="match status" value="1"/>
</dbReference>
<dbReference type="InterPro" id="IPR049560">
    <property type="entry name" value="MeTrfase_RsmB-F_NOP2_cat"/>
</dbReference>
<gene>
    <name evidence="17" type="primary">rsmB</name>
    <name evidence="17" type="ORF">G3580_19715</name>
</gene>
<evidence type="ECO:0000256" key="3">
    <source>
        <dbReference type="ARBA" id="ARBA00007494"/>
    </source>
</evidence>
<evidence type="ECO:0000256" key="15">
    <source>
        <dbReference type="SAM" id="MobiDB-lite"/>
    </source>
</evidence>
<keyword evidence="9 14" id="KW-0949">S-adenosyl-L-methionine</keyword>
<comment type="subcellular location">
    <subcellularLocation>
        <location evidence="2">Cytoplasm</location>
    </subcellularLocation>
</comment>
<organism evidence="17 18">
    <name type="scientific">Nitrogeniibacter mangrovi</name>
    <dbReference type="NCBI Taxonomy" id="2016596"/>
    <lineage>
        <taxon>Bacteria</taxon>
        <taxon>Pseudomonadati</taxon>
        <taxon>Pseudomonadota</taxon>
        <taxon>Betaproteobacteria</taxon>
        <taxon>Rhodocyclales</taxon>
        <taxon>Zoogloeaceae</taxon>
        <taxon>Nitrogeniibacter</taxon>
    </lineage>
</organism>
<evidence type="ECO:0000313" key="18">
    <source>
        <dbReference type="Proteomes" id="UP000501991"/>
    </source>
</evidence>
<comment type="catalytic activity">
    <reaction evidence="13">
        <text>cytidine(967) in 16S rRNA + S-adenosyl-L-methionine = 5-methylcytidine(967) in 16S rRNA + S-adenosyl-L-homocysteine + H(+)</text>
        <dbReference type="Rhea" id="RHEA:42748"/>
        <dbReference type="Rhea" id="RHEA-COMP:10219"/>
        <dbReference type="Rhea" id="RHEA-COMP:10220"/>
        <dbReference type="ChEBI" id="CHEBI:15378"/>
        <dbReference type="ChEBI" id="CHEBI:57856"/>
        <dbReference type="ChEBI" id="CHEBI:59789"/>
        <dbReference type="ChEBI" id="CHEBI:74483"/>
        <dbReference type="ChEBI" id="CHEBI:82748"/>
        <dbReference type="EC" id="2.1.1.176"/>
    </reaction>
</comment>
<evidence type="ECO:0000256" key="10">
    <source>
        <dbReference type="ARBA" id="ARBA00022884"/>
    </source>
</evidence>
<dbReference type="Pfam" id="PF22458">
    <property type="entry name" value="RsmF-B_ferredox"/>
    <property type="match status" value="1"/>
</dbReference>
<name>A0A6C1B9I7_9RHOO</name>
<keyword evidence="7 14" id="KW-0489">Methyltransferase</keyword>
<keyword evidence="5" id="KW-0963">Cytoplasm</keyword>
<dbReference type="InterPro" id="IPR054728">
    <property type="entry name" value="RsmB-like_ferredoxin"/>
</dbReference>
<dbReference type="GO" id="GO:0005737">
    <property type="term" value="C:cytoplasm"/>
    <property type="evidence" value="ECO:0007669"/>
    <property type="project" value="UniProtKB-SubCell"/>
</dbReference>
<dbReference type="PANTHER" id="PTHR22807:SF61">
    <property type="entry name" value="NOL1_NOP2_SUN FAMILY PROTEIN _ ANTITERMINATION NUSB DOMAIN-CONTAINING PROTEIN"/>
    <property type="match status" value="1"/>
</dbReference>
<evidence type="ECO:0000259" key="16">
    <source>
        <dbReference type="PROSITE" id="PS51686"/>
    </source>
</evidence>
<dbReference type="Pfam" id="PF01189">
    <property type="entry name" value="Methyltr_RsmB-F"/>
    <property type="match status" value="1"/>
</dbReference>
<dbReference type="FunFam" id="3.40.50.150:FF:000022">
    <property type="entry name" value="Ribosomal RNA small subunit methyltransferase B"/>
    <property type="match status" value="1"/>
</dbReference>
<feature type="binding site" evidence="14">
    <location>
        <begin position="276"/>
        <end position="282"/>
    </location>
    <ligand>
        <name>S-adenosyl-L-methionine</name>
        <dbReference type="ChEBI" id="CHEBI:59789"/>
    </ligand>
</feature>
<dbReference type="InterPro" id="IPR023267">
    <property type="entry name" value="RCMT"/>
</dbReference>
<dbReference type="KEGG" id="azq:G3580_19715"/>
<evidence type="ECO:0000256" key="1">
    <source>
        <dbReference type="ARBA" id="ARBA00002724"/>
    </source>
</evidence>
<evidence type="ECO:0000256" key="4">
    <source>
        <dbReference type="ARBA" id="ARBA00012140"/>
    </source>
</evidence>
<dbReference type="InterPro" id="IPR006027">
    <property type="entry name" value="NusB_RsmB_TIM44"/>
</dbReference>
<dbReference type="InterPro" id="IPR029063">
    <property type="entry name" value="SAM-dependent_MTases_sf"/>
</dbReference>
<accession>A0A6C1B9I7</accession>
<feature type="active site" description="Nucleophile" evidence="14">
    <location>
        <position position="396"/>
    </location>
</feature>
<protein>
    <recommendedName>
        <fullName evidence="4">16S rRNA (cytosine(967)-C(5))-methyltransferase</fullName>
        <ecNumber evidence="4">2.1.1.176</ecNumber>
    </recommendedName>
    <alternativeName>
        <fullName evidence="11">16S rRNA m5C967 methyltransferase</fullName>
    </alternativeName>
    <alternativeName>
        <fullName evidence="12">rRNA (cytosine-C(5)-)-methyltransferase RsmB</fullName>
    </alternativeName>
</protein>
<dbReference type="InterPro" id="IPR001678">
    <property type="entry name" value="MeTrfase_RsmB-F_NOP2_dom"/>
</dbReference>
<dbReference type="Gene3D" id="3.40.50.150">
    <property type="entry name" value="Vaccinia Virus protein VP39"/>
    <property type="match status" value="1"/>
</dbReference>
<sequence length="448" mass="49525">MTDRPGHRRAPARARDGGHRRPAPLAPDSLAMSLSLAGQLVAAVVEGKALTEQLAHSRRRHTAPDINWGAVQDLTYGTLRDYGRGDAVLGQFLQKPLPAALHGVLLVAFHRLEQRHDQAHTIVDQAVSAAASLAPGLKGVVNGVLRNILRRFDALVTRLDATPETRLRHPDWWIRRLRASYPDDWEAILAAGNQHPPMALRVNRRRLTPEAGLARLAEAGIAARLLDNGALCLERACPVDQIPGFFTGDFSVQDAGAQWAARWLAPRDGERILDACAAPGGKTAHLLELADVDLTALELDPARATRIEENLERLGLSARIEVADCADLERWWDGRPFDRILADVPCSASGVVRRHPDIKWLRRNTDIPRFAAQQASLLDALWRTLAPGGTMLYVTCSVFDEENRSQIARFCARHADAIRMAIDNQIERIVLPGADHDGFYYALLQKHR</sequence>
<feature type="binding site" evidence="14">
    <location>
        <position position="343"/>
    </location>
    <ligand>
        <name>S-adenosyl-L-methionine</name>
        <dbReference type="ChEBI" id="CHEBI:59789"/>
    </ligand>
</feature>
<dbReference type="InterPro" id="IPR004573">
    <property type="entry name" value="rRNA_ssu_MeTfrase_B"/>
</dbReference>
<dbReference type="AlphaFoldDB" id="A0A6C1B9I7"/>
<feature type="compositionally biased region" description="Basic residues" evidence="15">
    <location>
        <begin position="1"/>
        <end position="12"/>
    </location>
</feature>
<evidence type="ECO:0000256" key="7">
    <source>
        <dbReference type="ARBA" id="ARBA00022603"/>
    </source>
</evidence>
<dbReference type="PANTHER" id="PTHR22807">
    <property type="entry name" value="NOP2 YEAST -RELATED NOL1/NOP2/FMU SUN DOMAIN-CONTAINING"/>
    <property type="match status" value="1"/>
</dbReference>
<dbReference type="Gene3D" id="3.30.70.1170">
    <property type="entry name" value="Sun protein, domain 3"/>
    <property type="match status" value="1"/>
</dbReference>
<feature type="region of interest" description="Disordered" evidence="15">
    <location>
        <begin position="1"/>
        <end position="25"/>
    </location>
</feature>
<evidence type="ECO:0000256" key="14">
    <source>
        <dbReference type="PROSITE-ProRule" id="PRU01023"/>
    </source>
</evidence>
<evidence type="ECO:0000256" key="6">
    <source>
        <dbReference type="ARBA" id="ARBA00022552"/>
    </source>
</evidence>
<keyword evidence="10 14" id="KW-0694">RNA-binding</keyword>
<evidence type="ECO:0000256" key="11">
    <source>
        <dbReference type="ARBA" id="ARBA00030399"/>
    </source>
</evidence>
<evidence type="ECO:0000256" key="5">
    <source>
        <dbReference type="ARBA" id="ARBA00022490"/>
    </source>
</evidence>
<dbReference type="PRINTS" id="PR02008">
    <property type="entry name" value="RCMTFAMILY"/>
</dbReference>
<dbReference type="InterPro" id="IPR018314">
    <property type="entry name" value="RsmB/NOL1/NOP2-like_CS"/>
</dbReference>
<proteinExistence type="inferred from homology"/>
<keyword evidence="6" id="KW-0698">rRNA processing</keyword>
<dbReference type="EMBL" id="CP048836">
    <property type="protein sequence ID" value="QID19649.1"/>
    <property type="molecule type" value="Genomic_DNA"/>
</dbReference>
<dbReference type="NCBIfam" id="NF008149">
    <property type="entry name" value="PRK10901.1"/>
    <property type="match status" value="1"/>
</dbReference>
<feature type="domain" description="SAM-dependent MTase RsmB/NOP-type" evidence="16">
    <location>
        <begin position="188"/>
        <end position="447"/>
    </location>
</feature>
<dbReference type="GO" id="GO:0003723">
    <property type="term" value="F:RNA binding"/>
    <property type="evidence" value="ECO:0007669"/>
    <property type="project" value="UniProtKB-UniRule"/>
</dbReference>
<keyword evidence="18" id="KW-1185">Reference proteome</keyword>
<dbReference type="Gene3D" id="1.10.940.10">
    <property type="entry name" value="NusB-like"/>
    <property type="match status" value="1"/>
</dbReference>
<comment type="similarity">
    <text evidence="3 14">Belongs to the class I-like SAM-binding methyltransferase superfamily. RsmB/NOP family.</text>
</comment>
<dbReference type="GO" id="GO:0008649">
    <property type="term" value="F:rRNA methyltransferase activity"/>
    <property type="evidence" value="ECO:0007669"/>
    <property type="project" value="InterPro"/>
</dbReference>
<reference evidence="17 18" key="1">
    <citation type="submission" date="2020-02" db="EMBL/GenBank/DDBJ databases">
        <title>Nitrogenibacter mangrovi gen. nov., sp. nov. isolated from mangrove sediment, a denitrifying betaproteobacterium.</title>
        <authorList>
            <person name="Liao H."/>
            <person name="Tian Y."/>
        </authorList>
    </citation>
    <scope>NUCLEOTIDE SEQUENCE [LARGE SCALE GENOMIC DNA]</scope>
    <source>
        <strain evidence="17 18">M9-3-2</strain>
    </source>
</reference>
<dbReference type="SUPFAM" id="SSF53335">
    <property type="entry name" value="S-adenosyl-L-methionine-dependent methyltransferases"/>
    <property type="match status" value="1"/>
</dbReference>
<dbReference type="CDD" id="cd02440">
    <property type="entry name" value="AdoMet_MTases"/>
    <property type="match status" value="1"/>
</dbReference>
<feature type="binding site" evidence="14">
    <location>
        <position position="324"/>
    </location>
    <ligand>
        <name>S-adenosyl-L-methionine</name>
        <dbReference type="ChEBI" id="CHEBI:59789"/>
    </ligand>
</feature>
<evidence type="ECO:0000256" key="2">
    <source>
        <dbReference type="ARBA" id="ARBA00004496"/>
    </source>
</evidence>
<dbReference type="GO" id="GO:0006355">
    <property type="term" value="P:regulation of DNA-templated transcription"/>
    <property type="evidence" value="ECO:0007669"/>
    <property type="project" value="InterPro"/>
</dbReference>
<dbReference type="InterPro" id="IPR035926">
    <property type="entry name" value="NusB-like_sf"/>
</dbReference>
<dbReference type="Gene3D" id="1.10.287.730">
    <property type="entry name" value="Helix hairpin bin"/>
    <property type="match status" value="1"/>
</dbReference>
<keyword evidence="8 14" id="KW-0808">Transferase</keyword>